<evidence type="ECO:0000256" key="1">
    <source>
        <dbReference type="SAM" id="MobiDB-lite"/>
    </source>
</evidence>
<sequence>MEILLWLVPAAVVTVVAMLWVGWASRDGRGEVDRDVAAQRLGKALAKELPAGTRRPTAPARDRSTGIAVRPSNAGPAGHGHGRRAS</sequence>
<dbReference type="AlphaFoldDB" id="A0A2P2CEQ7"/>
<evidence type="ECO:0000313" key="3">
    <source>
        <dbReference type="EMBL" id="CUR60421.1"/>
    </source>
</evidence>
<feature type="transmembrane region" description="Helical" evidence="2">
    <location>
        <begin position="6"/>
        <end position="24"/>
    </location>
</feature>
<keyword evidence="2" id="KW-0472">Membrane</keyword>
<keyword evidence="2" id="KW-0812">Transmembrane</keyword>
<reference evidence="3" key="1">
    <citation type="submission" date="2015-08" db="EMBL/GenBank/DDBJ databases">
        <authorList>
            <person name="Babu N.S."/>
            <person name="Beckwith C.J."/>
            <person name="Beseler K.G."/>
            <person name="Brison A."/>
            <person name="Carone J.V."/>
            <person name="Caskin T.P."/>
            <person name="Diamond M."/>
            <person name="Durham M.E."/>
            <person name="Foxe J.M."/>
            <person name="Go M."/>
            <person name="Henderson B.A."/>
            <person name="Jones I.B."/>
            <person name="McGettigan J.A."/>
            <person name="Micheletti S.J."/>
            <person name="Nasrallah M.E."/>
            <person name="Ortiz D."/>
            <person name="Piller C.R."/>
            <person name="Privatt S.R."/>
            <person name="Schneider S.L."/>
            <person name="Sharp S."/>
            <person name="Smith T.C."/>
            <person name="Stanton J.D."/>
            <person name="Ullery H.E."/>
            <person name="Wilson R.J."/>
            <person name="Serrano M.G."/>
            <person name="Buck G."/>
            <person name="Lee V."/>
            <person name="Wang Y."/>
            <person name="Carvalho R."/>
            <person name="Voegtly L."/>
            <person name="Shi R."/>
            <person name="Duckworth R."/>
            <person name="Johnson A."/>
            <person name="Loviza R."/>
            <person name="Walstead R."/>
            <person name="Shah Z."/>
            <person name="Kiflezghi M."/>
            <person name="Wade K."/>
            <person name="Ball S.L."/>
            <person name="Bradley K.W."/>
            <person name="Asai D.J."/>
            <person name="Bowman C.A."/>
            <person name="Russell D.A."/>
            <person name="Pope W.H."/>
            <person name="Jacobs-Sera D."/>
            <person name="Hendrix R.W."/>
            <person name="Hatfull G.F."/>
        </authorList>
    </citation>
    <scope>NUCLEOTIDE SEQUENCE</scope>
</reference>
<accession>A0A2P2CEQ7</accession>
<gene>
    <name evidence="3" type="ORF">NOCA1210096</name>
</gene>
<keyword evidence="2" id="KW-1133">Transmembrane helix</keyword>
<dbReference type="EMBL" id="CZKB01000014">
    <property type="protein sequence ID" value="CUR60421.1"/>
    <property type="molecule type" value="Genomic_DNA"/>
</dbReference>
<protein>
    <submittedName>
        <fullName evidence="3">Uncharacterized protein</fullName>
    </submittedName>
</protein>
<name>A0A2P2CEQ7_9ZZZZ</name>
<feature type="region of interest" description="Disordered" evidence="1">
    <location>
        <begin position="47"/>
        <end position="86"/>
    </location>
</feature>
<evidence type="ECO:0000256" key="2">
    <source>
        <dbReference type="SAM" id="Phobius"/>
    </source>
</evidence>
<proteinExistence type="predicted"/>
<organism evidence="3">
    <name type="scientific">metagenome</name>
    <dbReference type="NCBI Taxonomy" id="256318"/>
    <lineage>
        <taxon>unclassified sequences</taxon>
        <taxon>metagenomes</taxon>
    </lineage>
</organism>